<feature type="transmembrane region" description="Helical" evidence="2">
    <location>
        <begin position="46"/>
        <end position="66"/>
    </location>
</feature>
<feature type="region of interest" description="Disordered" evidence="1">
    <location>
        <begin position="74"/>
        <end position="94"/>
    </location>
</feature>
<name>A0ABZ1RMF9_9ACTN</name>
<proteinExistence type="predicted"/>
<feature type="compositionally biased region" description="Pro residues" evidence="1">
    <location>
        <begin position="84"/>
        <end position="94"/>
    </location>
</feature>
<dbReference type="Proteomes" id="UP001432075">
    <property type="component" value="Chromosome"/>
</dbReference>
<keyword evidence="4" id="KW-1185">Reference proteome</keyword>
<keyword evidence="2" id="KW-0812">Transmembrane</keyword>
<keyword evidence="2" id="KW-1133">Transmembrane helix</keyword>
<dbReference type="RefSeq" id="WP_037798000.1">
    <property type="nucleotide sequence ID" value="NZ_BMVE01000001.1"/>
</dbReference>
<protein>
    <submittedName>
        <fullName evidence="3">Uncharacterized protein</fullName>
    </submittedName>
</protein>
<evidence type="ECO:0000256" key="2">
    <source>
        <dbReference type="SAM" id="Phobius"/>
    </source>
</evidence>
<organism evidence="3 4">
    <name type="scientific">Streptomyces goshikiensis</name>
    <dbReference type="NCBI Taxonomy" id="1942"/>
    <lineage>
        <taxon>Bacteria</taxon>
        <taxon>Bacillati</taxon>
        <taxon>Actinomycetota</taxon>
        <taxon>Actinomycetes</taxon>
        <taxon>Kitasatosporales</taxon>
        <taxon>Streptomycetaceae</taxon>
        <taxon>Streptomyces</taxon>
    </lineage>
</organism>
<gene>
    <name evidence="3" type="ORF">OHU17_15505</name>
</gene>
<keyword evidence="2" id="KW-0472">Membrane</keyword>
<feature type="transmembrane region" description="Helical" evidence="2">
    <location>
        <begin position="15"/>
        <end position="34"/>
    </location>
</feature>
<evidence type="ECO:0000313" key="4">
    <source>
        <dbReference type="Proteomes" id="UP001432075"/>
    </source>
</evidence>
<sequence length="94" mass="9636">MITEPYEDQGTGDPTAVPAAAGLALLAIGGWLLTTARPWNGPGHPVTLGVGWAASAALLLGGLALLTRCVRTVHEAPQEHTPPQDAPTPPRPTT</sequence>
<dbReference type="GeneID" id="91411018"/>
<accession>A0ABZ1RMF9</accession>
<reference evidence="3" key="1">
    <citation type="submission" date="2022-10" db="EMBL/GenBank/DDBJ databases">
        <title>The complete genomes of actinobacterial strains from the NBC collection.</title>
        <authorList>
            <person name="Joergensen T.S."/>
            <person name="Alvarez Arevalo M."/>
            <person name="Sterndorff E.B."/>
            <person name="Faurdal D."/>
            <person name="Vuksanovic O."/>
            <person name="Mourched A.-S."/>
            <person name="Charusanti P."/>
            <person name="Shaw S."/>
            <person name="Blin K."/>
            <person name="Weber T."/>
        </authorList>
    </citation>
    <scope>NUCLEOTIDE SEQUENCE</scope>
    <source>
        <strain evidence="3">NBC_00283</strain>
    </source>
</reference>
<dbReference type="EMBL" id="CP108057">
    <property type="protein sequence ID" value="WUO47144.1"/>
    <property type="molecule type" value="Genomic_DNA"/>
</dbReference>
<evidence type="ECO:0000313" key="3">
    <source>
        <dbReference type="EMBL" id="WUO47144.1"/>
    </source>
</evidence>
<evidence type="ECO:0000256" key="1">
    <source>
        <dbReference type="SAM" id="MobiDB-lite"/>
    </source>
</evidence>